<dbReference type="AlphaFoldDB" id="A0A1I6Y897"/>
<reference evidence="1 2" key="1">
    <citation type="submission" date="2016-10" db="EMBL/GenBank/DDBJ databases">
        <authorList>
            <person name="de Groot N.N."/>
        </authorList>
    </citation>
    <scope>NUCLEOTIDE SEQUENCE [LARGE SCALE GENOMIC DNA]</scope>
    <source>
        <strain evidence="1 2">CGMCC 1.10959</strain>
    </source>
</reference>
<dbReference type="PROSITE" id="PS51257">
    <property type="entry name" value="PROKAR_LIPOPROTEIN"/>
    <property type="match status" value="1"/>
</dbReference>
<evidence type="ECO:0000313" key="1">
    <source>
        <dbReference type="EMBL" id="SFT46364.1"/>
    </source>
</evidence>
<sequence length="62" mass="6477">MTVRIVIACAAALLTAGCEPERDVGFGEVGTAQSLRAAYALDFQGLAFVARETTASERGSTR</sequence>
<evidence type="ECO:0000313" key="2">
    <source>
        <dbReference type="Proteomes" id="UP000182466"/>
    </source>
</evidence>
<keyword evidence="2" id="KW-1185">Reference proteome</keyword>
<protein>
    <submittedName>
        <fullName evidence="1">Uncharacterized protein</fullName>
    </submittedName>
</protein>
<dbReference type="Proteomes" id="UP000182466">
    <property type="component" value="Unassembled WGS sequence"/>
</dbReference>
<name>A0A1I6Y897_9RHOB</name>
<accession>A0A1I6Y897</accession>
<organism evidence="1 2">
    <name type="scientific">Sedimentitalea nanhaiensis</name>
    <dbReference type="NCBI Taxonomy" id="999627"/>
    <lineage>
        <taxon>Bacteria</taxon>
        <taxon>Pseudomonadati</taxon>
        <taxon>Pseudomonadota</taxon>
        <taxon>Alphaproteobacteria</taxon>
        <taxon>Rhodobacterales</taxon>
        <taxon>Paracoccaceae</taxon>
        <taxon>Sedimentitalea</taxon>
    </lineage>
</organism>
<gene>
    <name evidence="1" type="ORF">SAMN05216236_10290</name>
</gene>
<dbReference type="EMBL" id="FPAW01000002">
    <property type="protein sequence ID" value="SFT46364.1"/>
    <property type="molecule type" value="Genomic_DNA"/>
</dbReference>
<dbReference type="RefSeq" id="WP_027260532.1">
    <property type="nucleotide sequence ID" value="NZ_FPAW01000002.1"/>
</dbReference>
<proteinExistence type="predicted"/>